<evidence type="ECO:0000313" key="1">
    <source>
        <dbReference type="EMBL" id="KAG8048636.1"/>
    </source>
</evidence>
<keyword evidence="2" id="KW-1185">Reference proteome</keyword>
<reference evidence="1" key="2">
    <citation type="submission" date="2021-02" db="EMBL/GenBank/DDBJ databases">
        <authorList>
            <person name="Kimball J.A."/>
            <person name="Haas M.W."/>
            <person name="Macchietto M."/>
            <person name="Kono T."/>
            <person name="Duquette J."/>
            <person name="Shao M."/>
        </authorList>
    </citation>
    <scope>NUCLEOTIDE SEQUENCE</scope>
    <source>
        <tissue evidence="1">Fresh leaf tissue</tissue>
    </source>
</reference>
<accession>A0A8J5S2C4</accession>
<dbReference type="AlphaFoldDB" id="A0A8J5S2C4"/>
<name>A0A8J5S2C4_ZIZPA</name>
<sequence>MTTISGLPMQTSGTSPVGSLGDLGDDILQMFERGQSLSLTLLIAVKGVGPLPGASPWARDGGTLRVTHGVQREDLESRGLSS</sequence>
<evidence type="ECO:0000313" key="2">
    <source>
        <dbReference type="Proteomes" id="UP000729402"/>
    </source>
</evidence>
<gene>
    <name evidence="1" type="ORF">GUJ93_ZPchr0009g1268</name>
</gene>
<comment type="caution">
    <text evidence="1">The sequence shown here is derived from an EMBL/GenBank/DDBJ whole genome shotgun (WGS) entry which is preliminary data.</text>
</comment>
<dbReference type="Proteomes" id="UP000729402">
    <property type="component" value="Unassembled WGS sequence"/>
</dbReference>
<protein>
    <submittedName>
        <fullName evidence="1">Uncharacterized protein</fullName>
    </submittedName>
</protein>
<reference evidence="1" key="1">
    <citation type="journal article" date="2021" name="bioRxiv">
        <title>Whole Genome Assembly and Annotation of Northern Wild Rice, Zizania palustris L., Supports a Whole Genome Duplication in the Zizania Genus.</title>
        <authorList>
            <person name="Haas M."/>
            <person name="Kono T."/>
            <person name="Macchietto M."/>
            <person name="Millas R."/>
            <person name="McGilp L."/>
            <person name="Shao M."/>
            <person name="Duquette J."/>
            <person name="Hirsch C.N."/>
            <person name="Kimball J."/>
        </authorList>
    </citation>
    <scope>NUCLEOTIDE SEQUENCE</scope>
    <source>
        <tissue evidence="1">Fresh leaf tissue</tissue>
    </source>
</reference>
<proteinExistence type="predicted"/>
<dbReference type="EMBL" id="JAAALK010000289">
    <property type="protein sequence ID" value="KAG8048636.1"/>
    <property type="molecule type" value="Genomic_DNA"/>
</dbReference>
<organism evidence="1 2">
    <name type="scientific">Zizania palustris</name>
    <name type="common">Northern wild rice</name>
    <dbReference type="NCBI Taxonomy" id="103762"/>
    <lineage>
        <taxon>Eukaryota</taxon>
        <taxon>Viridiplantae</taxon>
        <taxon>Streptophyta</taxon>
        <taxon>Embryophyta</taxon>
        <taxon>Tracheophyta</taxon>
        <taxon>Spermatophyta</taxon>
        <taxon>Magnoliopsida</taxon>
        <taxon>Liliopsida</taxon>
        <taxon>Poales</taxon>
        <taxon>Poaceae</taxon>
        <taxon>BOP clade</taxon>
        <taxon>Oryzoideae</taxon>
        <taxon>Oryzeae</taxon>
        <taxon>Zizaniinae</taxon>
        <taxon>Zizania</taxon>
    </lineage>
</organism>